<organism evidence="2 3">
    <name type="scientific">Uliginosibacterium sediminicola</name>
    <dbReference type="NCBI Taxonomy" id="2024550"/>
    <lineage>
        <taxon>Bacteria</taxon>
        <taxon>Pseudomonadati</taxon>
        <taxon>Pseudomonadota</taxon>
        <taxon>Betaproteobacteria</taxon>
        <taxon>Rhodocyclales</taxon>
        <taxon>Zoogloeaceae</taxon>
        <taxon>Uliginosibacterium</taxon>
    </lineage>
</organism>
<dbReference type="SUPFAM" id="SSF47789">
    <property type="entry name" value="C-terminal domain of RNA polymerase alpha subunit"/>
    <property type="match status" value="1"/>
</dbReference>
<dbReference type="EMBL" id="JBDIVE010000008">
    <property type="protein sequence ID" value="MEN3069780.1"/>
    <property type="molecule type" value="Genomic_DNA"/>
</dbReference>
<comment type="caution">
    <text evidence="2">The sequence shown here is derived from an EMBL/GenBank/DDBJ whole genome shotgun (WGS) entry which is preliminary data.</text>
</comment>
<gene>
    <name evidence="2" type="ORF">ABDB84_14960</name>
</gene>
<reference evidence="2 3" key="1">
    <citation type="journal article" date="2018" name="Int. J. Syst. Evol. Microbiol.">
        <title>Uliginosibacterium sediminicola sp. nov., isolated from freshwater sediment.</title>
        <authorList>
            <person name="Hwang W.M."/>
            <person name="Kim S.M."/>
            <person name="Kang K."/>
            <person name="Ahn T.Y."/>
        </authorList>
    </citation>
    <scope>NUCLEOTIDE SEQUENCE [LARGE SCALE GENOMIC DNA]</scope>
    <source>
        <strain evidence="2 3">M1-21</strain>
    </source>
</reference>
<evidence type="ECO:0000313" key="3">
    <source>
        <dbReference type="Proteomes" id="UP001410394"/>
    </source>
</evidence>
<name>A0ABU9Z1E9_9RHOO</name>
<dbReference type="RefSeq" id="WP_345920550.1">
    <property type="nucleotide sequence ID" value="NZ_JBDIVE010000008.1"/>
</dbReference>
<accession>A0ABU9Z1E9</accession>
<proteinExistence type="predicted"/>
<sequence>MAHELSTRQINALRAVLERRHFSADDVAGIDYQILIRTPGLGSKSLQTILDWLHAQGLELRNAPGSDTLHTHSLRRGGRIERAIALLLAHGYRVLPPESASAAANPGLSASPLRTTQPQSEDEGLNH</sequence>
<protein>
    <submittedName>
        <fullName evidence="2">Uncharacterized protein</fullName>
    </submittedName>
</protein>
<evidence type="ECO:0000256" key="1">
    <source>
        <dbReference type="SAM" id="MobiDB-lite"/>
    </source>
</evidence>
<dbReference type="Proteomes" id="UP001410394">
    <property type="component" value="Unassembled WGS sequence"/>
</dbReference>
<keyword evidence="3" id="KW-1185">Reference proteome</keyword>
<evidence type="ECO:0000313" key="2">
    <source>
        <dbReference type="EMBL" id="MEN3069780.1"/>
    </source>
</evidence>
<feature type="region of interest" description="Disordered" evidence="1">
    <location>
        <begin position="99"/>
        <end position="127"/>
    </location>
</feature>